<dbReference type="EMBL" id="JACEUX010000001">
    <property type="protein sequence ID" value="MBA5246212.1"/>
    <property type="molecule type" value="Genomic_DNA"/>
</dbReference>
<sequence>MVNVLQTARNYFKWILILGLLPCILSFLLYLQINDISKSKDDFNISTGKIDIVGFTEKVHKGNAYKRLPIKSKTKVLFVKLKGNGNLYSFLSKDKKQYDKIFSILNEDDLVRIYHSPPVKTQNTIDIIQLEKDDNVLIDKSIFDEKRYVQIKITLIILAVYFGFPLLFFILSVIEQRKIHGKQ</sequence>
<evidence type="ECO:0000313" key="2">
    <source>
        <dbReference type="EMBL" id="MBA5246212.1"/>
    </source>
</evidence>
<accession>A0A7D7R5R6</accession>
<evidence type="ECO:0000313" key="3">
    <source>
        <dbReference type="EMBL" id="QMS98409.1"/>
    </source>
</evidence>
<feature type="transmembrane region" description="Helical" evidence="1">
    <location>
        <begin position="153"/>
        <end position="174"/>
    </location>
</feature>
<evidence type="ECO:0000313" key="5">
    <source>
        <dbReference type="Proteomes" id="UP000539710"/>
    </source>
</evidence>
<proteinExistence type="predicted"/>
<keyword evidence="5" id="KW-1185">Reference proteome</keyword>
<dbReference type="RefSeq" id="WP_181886304.1">
    <property type="nucleotide sequence ID" value="NZ_CP059472.1"/>
</dbReference>
<gene>
    <name evidence="3" type="ORF">H1R16_12035</name>
    <name evidence="2" type="ORF">H2507_03425</name>
</gene>
<protein>
    <submittedName>
        <fullName evidence="3">Uncharacterized protein</fullName>
    </submittedName>
</protein>
<dbReference type="EMBL" id="CP059472">
    <property type="protein sequence ID" value="QMS98409.1"/>
    <property type="molecule type" value="Genomic_DNA"/>
</dbReference>
<organism evidence="3 4">
    <name type="scientific">Marnyiella aurantia</name>
    <dbReference type="NCBI Taxonomy" id="2758037"/>
    <lineage>
        <taxon>Bacteria</taxon>
        <taxon>Pseudomonadati</taxon>
        <taxon>Bacteroidota</taxon>
        <taxon>Flavobacteriia</taxon>
        <taxon>Flavobacteriales</taxon>
        <taxon>Weeksellaceae</taxon>
        <taxon>Marnyiella</taxon>
    </lineage>
</organism>
<evidence type="ECO:0000313" key="4">
    <source>
        <dbReference type="Proteomes" id="UP000515349"/>
    </source>
</evidence>
<feature type="transmembrane region" description="Helical" evidence="1">
    <location>
        <begin position="12"/>
        <end position="31"/>
    </location>
</feature>
<dbReference type="Proteomes" id="UP000515349">
    <property type="component" value="Chromosome"/>
</dbReference>
<keyword evidence="1" id="KW-0812">Transmembrane</keyword>
<evidence type="ECO:0000256" key="1">
    <source>
        <dbReference type="SAM" id="Phobius"/>
    </source>
</evidence>
<keyword evidence="1" id="KW-0472">Membrane</keyword>
<reference evidence="3 4" key="1">
    <citation type="submission" date="2020-07" db="EMBL/GenBank/DDBJ databases">
        <title>Chryseobacterium sp.cx-624.</title>
        <authorList>
            <person name="Yang C."/>
        </authorList>
    </citation>
    <scope>NUCLEOTIDE SEQUENCE [LARGE SCALE GENOMIC DNA]</scope>
    <source>
        <strain evidence="4">cx-624</strain>
        <strain evidence="3">Cx-624</strain>
    </source>
</reference>
<name>A0A7D7R5R6_9FLAO</name>
<dbReference type="AlphaFoldDB" id="A0A7D7R5R6"/>
<reference evidence="5" key="2">
    <citation type="submission" date="2020-07" db="EMBL/GenBank/DDBJ databases">
        <title>Flavobacterium sp. xlx-214.</title>
        <authorList>
            <person name="Yang C."/>
        </authorList>
    </citation>
    <scope>NUCLEOTIDE SEQUENCE [LARGE SCALE GENOMIC DNA]</scope>
    <source>
        <strain evidence="5">CX-624</strain>
    </source>
</reference>
<dbReference type="KEGG" id="cbau:H1R16_12035"/>
<reference evidence="2" key="3">
    <citation type="submission" date="2020-07" db="EMBL/GenBank/DDBJ databases">
        <authorList>
            <person name="Yang C."/>
        </authorList>
    </citation>
    <scope>NUCLEOTIDE SEQUENCE</scope>
    <source>
        <strain evidence="2">Cx-624</strain>
    </source>
</reference>
<keyword evidence="1" id="KW-1133">Transmembrane helix</keyword>
<dbReference type="Proteomes" id="UP000539710">
    <property type="component" value="Unassembled WGS sequence"/>
</dbReference>